<protein>
    <recommendedName>
        <fullName evidence="5 11">6-phosphogluconate dehydrogenase, decarboxylating</fullName>
        <ecNumber evidence="4 11">1.1.1.44</ecNumber>
    </recommendedName>
</protein>
<comment type="subunit">
    <text evidence="11">Homodimer.</text>
</comment>
<evidence type="ECO:0000256" key="2">
    <source>
        <dbReference type="ARBA" id="ARBA00004874"/>
    </source>
</evidence>
<dbReference type="Pfam" id="PF00393">
    <property type="entry name" value="6PGD"/>
    <property type="match status" value="1"/>
</dbReference>
<keyword evidence="8 14" id="KW-0311">Gluconate utilization</keyword>
<dbReference type="GO" id="GO:0004616">
    <property type="term" value="F:phosphogluconate dehydrogenase (decarboxylating) activity"/>
    <property type="evidence" value="ECO:0007669"/>
    <property type="project" value="UniProtKB-EC"/>
</dbReference>
<dbReference type="EC" id="1.1.1.44" evidence="4 11"/>
<dbReference type="PANTHER" id="PTHR11811">
    <property type="entry name" value="6-PHOSPHOGLUCONATE DEHYDROGENASE"/>
    <property type="match status" value="1"/>
</dbReference>
<evidence type="ECO:0000256" key="6">
    <source>
        <dbReference type="ARBA" id="ARBA00022857"/>
    </source>
</evidence>
<feature type="binding site" description="in other chain" evidence="13">
    <location>
        <position position="102"/>
    </location>
    <ligand>
        <name>substrate</name>
        <note>ligand shared between dimeric partners</note>
    </ligand>
</feature>
<dbReference type="Gene3D" id="3.40.50.720">
    <property type="entry name" value="NAD(P)-binding Rossmann-like Domain"/>
    <property type="match status" value="1"/>
</dbReference>
<dbReference type="UniPathway" id="UPA00115">
    <property type="reaction ID" value="UER00410"/>
</dbReference>
<evidence type="ECO:0000256" key="4">
    <source>
        <dbReference type="ARBA" id="ARBA00013011"/>
    </source>
</evidence>
<evidence type="ECO:0000256" key="1">
    <source>
        <dbReference type="ARBA" id="ARBA00002526"/>
    </source>
</evidence>
<evidence type="ECO:0000256" key="8">
    <source>
        <dbReference type="ARBA" id="ARBA00023064"/>
    </source>
</evidence>
<evidence type="ECO:0000313" key="16">
    <source>
        <dbReference type="EMBL" id="CUR53058.1"/>
    </source>
</evidence>
<dbReference type="PIRSF" id="PIRSF000109">
    <property type="entry name" value="6PGD"/>
    <property type="match status" value="1"/>
</dbReference>
<feature type="binding site" description="in other chain" evidence="13">
    <location>
        <position position="286"/>
    </location>
    <ligand>
        <name>substrate</name>
        <note>ligand shared between dimeric partners</note>
    </ligand>
</feature>
<feature type="binding site" evidence="13">
    <location>
        <position position="453"/>
    </location>
    <ligand>
        <name>substrate</name>
        <note>ligand shared between dimeric partners</note>
    </ligand>
</feature>
<keyword evidence="7 11" id="KW-0560">Oxidoreductase</keyword>
<comment type="pathway">
    <text evidence="2 11 14">Carbohydrate degradation; pentose phosphate pathway; D-ribulose 5-phosphate from D-glucose 6-phosphate (oxidative stage): step 3/3.</text>
</comment>
<evidence type="ECO:0000256" key="14">
    <source>
        <dbReference type="RuleBase" id="RU000485"/>
    </source>
</evidence>
<feature type="binding site" description="in other chain" evidence="13">
    <location>
        <begin position="128"/>
        <end position="130"/>
    </location>
    <ligand>
        <name>substrate</name>
        <note>ligand shared between dimeric partners</note>
    </ligand>
</feature>
<dbReference type="AlphaFoldDB" id="A0A160SWR1"/>
<evidence type="ECO:0000259" key="15">
    <source>
        <dbReference type="SMART" id="SM01350"/>
    </source>
</evidence>
<evidence type="ECO:0000256" key="10">
    <source>
        <dbReference type="ARBA" id="ARBA00048640"/>
    </source>
</evidence>
<dbReference type="SUPFAM" id="SSF51735">
    <property type="entry name" value="NAD(P)-binding Rossmann-fold domains"/>
    <property type="match status" value="1"/>
</dbReference>
<feature type="binding site" description="in other chain" evidence="13">
    <location>
        <begin position="185"/>
        <end position="186"/>
    </location>
    <ligand>
        <name>substrate</name>
        <note>ligand shared between dimeric partners</note>
    </ligand>
</feature>
<dbReference type="Gene3D" id="1.20.5.320">
    <property type="entry name" value="6-Phosphogluconate Dehydrogenase, domain 3"/>
    <property type="match status" value="1"/>
</dbReference>
<evidence type="ECO:0000256" key="7">
    <source>
        <dbReference type="ARBA" id="ARBA00023002"/>
    </source>
</evidence>
<sequence length="469" mass="53144">MILNNIGIIGMGVMGSNIAFNFSNHNERISVYTRSSEKLKQIVQKDQNNFIISFNSLKDFVFSLKKPRHILLMIPSGSSIDLLIESLLKFLDIGDVIIDGGNSFFKDTQKRNNYLIKKGIYFIGAGISGGEKGALLGPSIMYGGDKKACAILEILFQKISAKYHGQSCSEYIGSDGSGHYVKMVHNGIEYSDMQLISEVYYLLKNLLQFDNQKISNLFKKWNQGELCSYLIEITGNILSKKNKNGNYIIDLIEDIANNKGTGMWTSQNALELCVPLSLITESVFARYLSTLKTQRILASTLFTGPEKKIKFTSKELSIFLNHLQKALYLSKILSYAQGFTQLKFASEKYNWNLQYFKIAKIFRAGCIIRADLLNKIVDAYVENNQIISFLFSPYFQNIVNQYHSSLRYIVSIGVKFGISIPVFSAAISYYDSYRSKISSANLIQAQRDYFGSHTYSRIDKEGSFHTEWI</sequence>
<keyword evidence="6 11" id="KW-0521">NADP</keyword>
<comment type="function">
    <text evidence="1 11">Catalyzes the oxidative decarboxylation of 6-phosphogluconate to ribulose 5-phosphate and CO(2), with concomitant reduction of NADP to NADPH.</text>
</comment>
<comment type="similarity">
    <text evidence="3 11 14">Belongs to the 6-phosphogluconate dehydrogenase family.</text>
</comment>
<dbReference type="GO" id="GO:0050661">
    <property type="term" value="F:NADP binding"/>
    <property type="evidence" value="ECO:0007669"/>
    <property type="project" value="InterPro"/>
</dbReference>
<dbReference type="Proteomes" id="UP000243633">
    <property type="component" value="Chromosome 1"/>
</dbReference>
<dbReference type="NCBIfam" id="NF006765">
    <property type="entry name" value="PRK09287.1"/>
    <property type="match status" value="1"/>
</dbReference>
<evidence type="ECO:0000256" key="3">
    <source>
        <dbReference type="ARBA" id="ARBA00008419"/>
    </source>
</evidence>
<proteinExistence type="inferred from homology"/>
<evidence type="ECO:0000256" key="9">
    <source>
        <dbReference type="ARBA" id="ARBA00023126"/>
    </source>
</evidence>
<organism evidence="16 17">
    <name type="scientific">Buchnera aphidicola subsp. Tuberolachnus salignus</name>
    <dbReference type="NCBI Taxonomy" id="98804"/>
    <lineage>
        <taxon>Bacteria</taxon>
        <taxon>Pseudomonadati</taxon>
        <taxon>Pseudomonadota</taxon>
        <taxon>Gammaproteobacteria</taxon>
        <taxon>Enterobacterales</taxon>
        <taxon>Erwiniaceae</taxon>
        <taxon>Buchnera</taxon>
    </lineage>
</organism>
<dbReference type="InterPro" id="IPR008927">
    <property type="entry name" value="6-PGluconate_DH-like_C_sf"/>
</dbReference>
<dbReference type="RefSeq" id="WP_075472365.1">
    <property type="nucleotide sequence ID" value="NZ_CP135003.1"/>
</dbReference>
<feature type="binding site" description="in other chain" evidence="13">
    <location>
        <position position="259"/>
    </location>
    <ligand>
        <name>substrate</name>
        <note>ligand shared between dimeric partners</note>
    </ligand>
</feature>
<dbReference type="Gene3D" id="1.10.1040.10">
    <property type="entry name" value="N-(1-d-carboxylethyl)-l-norvaline Dehydrogenase, domain 2"/>
    <property type="match status" value="1"/>
</dbReference>
<dbReference type="GO" id="GO:0019521">
    <property type="term" value="P:D-gluconate metabolic process"/>
    <property type="evidence" value="ECO:0007669"/>
    <property type="project" value="UniProtKB-KW"/>
</dbReference>
<reference evidence="17" key="1">
    <citation type="submission" date="2015-10" db="EMBL/GenBank/DDBJ databases">
        <authorList>
            <person name="Manzano-Marin A."/>
            <person name="Manzano-Marin A."/>
        </authorList>
    </citation>
    <scope>NUCLEOTIDE SEQUENCE [LARGE SCALE GENOMIC DNA]</scope>
    <source>
        <strain evidence="17">BTs</strain>
    </source>
</reference>
<dbReference type="STRING" id="98804.BTSPAZIEG_0076"/>
<dbReference type="SUPFAM" id="SSF48179">
    <property type="entry name" value="6-phosphogluconate dehydrogenase C-terminal domain-like"/>
    <property type="match status" value="1"/>
</dbReference>
<keyword evidence="17" id="KW-1185">Reference proteome</keyword>
<feature type="active site" description="Proton donor" evidence="12">
    <location>
        <position position="189"/>
    </location>
</feature>
<dbReference type="Pfam" id="PF03446">
    <property type="entry name" value="NAD_binding_2"/>
    <property type="match status" value="1"/>
</dbReference>
<dbReference type="PATRIC" id="fig|98804.3.peg.67"/>
<dbReference type="InterPro" id="IPR013328">
    <property type="entry name" value="6PGD_dom2"/>
</dbReference>
<gene>
    <name evidence="16" type="primary">gnd</name>
    <name evidence="16" type="ORF">BTSPAZIEG_0076</name>
</gene>
<feature type="active site" description="Proton acceptor" evidence="12">
    <location>
        <position position="182"/>
    </location>
</feature>
<dbReference type="NCBIfam" id="TIGR00873">
    <property type="entry name" value="gnd"/>
    <property type="match status" value="1"/>
</dbReference>
<dbReference type="PRINTS" id="PR00076">
    <property type="entry name" value="6PGDHDRGNASE"/>
</dbReference>
<evidence type="ECO:0000256" key="11">
    <source>
        <dbReference type="PIRNR" id="PIRNR000109"/>
    </source>
</evidence>
<feature type="domain" description="6-phosphogluconate dehydrogenase C-terminal" evidence="15">
    <location>
        <begin position="178"/>
        <end position="469"/>
    </location>
</feature>
<accession>A0A160SWR1</accession>
<evidence type="ECO:0000256" key="5">
    <source>
        <dbReference type="ARBA" id="ARBA00018193"/>
    </source>
</evidence>
<dbReference type="FunFam" id="1.10.1040.10:FF:000002">
    <property type="entry name" value="6-phosphogluconate dehydrogenase, decarboxylating"/>
    <property type="match status" value="1"/>
</dbReference>
<feature type="binding site" description="in other chain" evidence="13">
    <location>
        <position position="190"/>
    </location>
    <ligand>
        <name>substrate</name>
        <note>ligand shared between dimeric partners</note>
    </ligand>
</feature>
<dbReference type="FunFam" id="1.20.5.320:FF:000001">
    <property type="entry name" value="6-phosphogluconate dehydrogenase, decarboxylating"/>
    <property type="match status" value="1"/>
</dbReference>
<evidence type="ECO:0000313" key="17">
    <source>
        <dbReference type="Proteomes" id="UP000243633"/>
    </source>
</evidence>
<dbReference type="GO" id="GO:0006098">
    <property type="term" value="P:pentose-phosphate shunt"/>
    <property type="evidence" value="ECO:0007669"/>
    <property type="project" value="UniProtKB-UniPathway"/>
</dbReference>
<dbReference type="EMBL" id="LN890285">
    <property type="protein sequence ID" value="CUR53058.1"/>
    <property type="molecule type" value="Genomic_DNA"/>
</dbReference>
<dbReference type="InterPro" id="IPR006113">
    <property type="entry name" value="6PGDH_Gnd/GntZ"/>
</dbReference>
<dbReference type="OrthoDB" id="9804542at2"/>
<dbReference type="InterPro" id="IPR006183">
    <property type="entry name" value="Pgluconate_DH"/>
</dbReference>
<dbReference type="InterPro" id="IPR006114">
    <property type="entry name" value="6PGDH_C"/>
</dbReference>
<dbReference type="SMART" id="SM01350">
    <property type="entry name" value="6PGD"/>
    <property type="match status" value="1"/>
</dbReference>
<evidence type="ECO:0000256" key="13">
    <source>
        <dbReference type="PIRSR" id="PIRSR000109-2"/>
    </source>
</evidence>
<dbReference type="InterPro" id="IPR006115">
    <property type="entry name" value="6PGDH_NADP-bd"/>
</dbReference>
<keyword evidence="9 11" id="KW-0570">Pentose shunt</keyword>
<comment type="catalytic activity">
    <reaction evidence="10 11 14">
        <text>6-phospho-D-gluconate + NADP(+) = D-ribulose 5-phosphate + CO2 + NADPH</text>
        <dbReference type="Rhea" id="RHEA:10116"/>
        <dbReference type="ChEBI" id="CHEBI:16526"/>
        <dbReference type="ChEBI" id="CHEBI:57783"/>
        <dbReference type="ChEBI" id="CHEBI:58121"/>
        <dbReference type="ChEBI" id="CHEBI:58349"/>
        <dbReference type="ChEBI" id="CHEBI:58759"/>
        <dbReference type="EC" id="1.1.1.44"/>
    </reaction>
</comment>
<feature type="binding site" evidence="13">
    <location>
        <position position="447"/>
    </location>
    <ligand>
        <name>substrate</name>
        <note>ligand shared between dimeric partners</note>
    </ligand>
</feature>
<evidence type="ECO:0000256" key="12">
    <source>
        <dbReference type="PIRSR" id="PIRSR000109-1"/>
    </source>
</evidence>
<name>A0A160SWR1_BUCTT</name>
<dbReference type="InterPro" id="IPR036291">
    <property type="entry name" value="NAD(P)-bd_dom_sf"/>
</dbReference>